<evidence type="ECO:0000313" key="3">
    <source>
        <dbReference type="Proteomes" id="UP001431209"/>
    </source>
</evidence>
<proteinExistence type="predicted"/>
<feature type="region of interest" description="Disordered" evidence="1">
    <location>
        <begin position="196"/>
        <end position="225"/>
    </location>
</feature>
<gene>
    <name evidence="2" type="ORF">AKO1_003087</name>
</gene>
<accession>A0AAW2Z7W2</accession>
<evidence type="ECO:0000256" key="1">
    <source>
        <dbReference type="SAM" id="MobiDB-lite"/>
    </source>
</evidence>
<comment type="caution">
    <text evidence="2">The sequence shown here is derived from an EMBL/GenBank/DDBJ whole genome shotgun (WGS) entry which is preliminary data.</text>
</comment>
<dbReference type="EMBL" id="JAOPGA020001141">
    <property type="protein sequence ID" value="KAL0485499.1"/>
    <property type="molecule type" value="Genomic_DNA"/>
</dbReference>
<reference evidence="2 3" key="1">
    <citation type="submission" date="2024-03" db="EMBL/GenBank/DDBJ databases">
        <title>The Acrasis kona genome and developmental transcriptomes reveal deep origins of eukaryotic multicellular pathways.</title>
        <authorList>
            <person name="Sheikh S."/>
            <person name="Fu C.-J."/>
            <person name="Brown M.W."/>
            <person name="Baldauf S.L."/>
        </authorList>
    </citation>
    <scope>NUCLEOTIDE SEQUENCE [LARGE SCALE GENOMIC DNA]</scope>
    <source>
        <strain evidence="2 3">ATCC MYA-3509</strain>
    </source>
</reference>
<sequence length="225" mass="25994">MSNVVSAIVLALSVLIGIRLHNTNIVRLRKPLPMLIWDVIARVRGDEKQKVKKLPPKLPYFGEKPHYYTPPSDMEQYRVRGSLPIKSLLMGSDDNRSHHFIPYPNDPPHTFPAIKARALFTKSPKKLHEVYIPSADPVDRSNLNRGAKLKVPFNQLEERFRTVYTNADRNNLEITINARDQEELREWEKLGYQQTTDKPYDFHSGDAFRTPPLSDTSIPQPIWET</sequence>
<name>A0AAW2Z7W2_9EUKA</name>
<dbReference type="Proteomes" id="UP001431209">
    <property type="component" value="Unassembled WGS sequence"/>
</dbReference>
<organism evidence="2 3">
    <name type="scientific">Acrasis kona</name>
    <dbReference type="NCBI Taxonomy" id="1008807"/>
    <lineage>
        <taxon>Eukaryota</taxon>
        <taxon>Discoba</taxon>
        <taxon>Heterolobosea</taxon>
        <taxon>Tetramitia</taxon>
        <taxon>Eutetramitia</taxon>
        <taxon>Acrasidae</taxon>
        <taxon>Acrasis</taxon>
    </lineage>
</organism>
<evidence type="ECO:0000313" key="2">
    <source>
        <dbReference type="EMBL" id="KAL0485499.1"/>
    </source>
</evidence>
<protein>
    <submittedName>
        <fullName evidence="2">CysS</fullName>
    </submittedName>
</protein>
<keyword evidence="3" id="KW-1185">Reference proteome</keyword>
<dbReference type="AlphaFoldDB" id="A0AAW2Z7W2"/>